<proteinExistence type="predicted"/>
<dbReference type="InterPro" id="IPR012337">
    <property type="entry name" value="RNaseH-like_sf"/>
</dbReference>
<dbReference type="Gene3D" id="3.30.420.10">
    <property type="entry name" value="Ribonuclease H-like superfamily/Ribonuclease H"/>
    <property type="match status" value="1"/>
</dbReference>
<dbReference type="EMBL" id="LT559120">
    <property type="protein sequence ID" value="SAP16288.1"/>
    <property type="molecule type" value="Genomic_DNA"/>
</dbReference>
<reference evidence="1" key="1">
    <citation type="submission" date="2016-04" db="EMBL/GenBank/DDBJ databases">
        <authorList>
            <person name="Evans L.H."/>
            <person name="Alamgir A."/>
            <person name="Owens N."/>
            <person name="Weber N.D."/>
            <person name="Virtaneva K."/>
            <person name="Barbian K."/>
            <person name="Babar A."/>
            <person name="Rosenke K."/>
        </authorList>
    </citation>
    <scope>NUCLEOTIDE SEQUENCE</scope>
    <source>
        <strain evidence="1">Nono1</strain>
    </source>
</reference>
<dbReference type="RefSeq" id="WP_225267143.1">
    <property type="nucleotide sequence ID" value="NZ_CP084058.1"/>
</dbReference>
<dbReference type="SUPFAM" id="SSF53098">
    <property type="entry name" value="Ribonuclease H-like"/>
    <property type="match status" value="1"/>
</dbReference>
<evidence type="ECO:0000313" key="1">
    <source>
        <dbReference type="EMBL" id="SAP16288.1"/>
    </source>
</evidence>
<organism evidence="1">
    <name type="scientific">Nonomuraea gerenzanensis</name>
    <dbReference type="NCBI Taxonomy" id="93944"/>
    <lineage>
        <taxon>Bacteria</taxon>
        <taxon>Bacillati</taxon>
        <taxon>Actinomycetota</taxon>
        <taxon>Actinomycetes</taxon>
        <taxon>Streptosporangiales</taxon>
        <taxon>Streptosporangiaceae</taxon>
        <taxon>Nonomuraea</taxon>
    </lineage>
</organism>
<name>A0A1M4BKV2_9ACTN</name>
<dbReference type="GO" id="GO:0003676">
    <property type="term" value="F:nucleic acid binding"/>
    <property type="evidence" value="ECO:0007669"/>
    <property type="project" value="InterPro"/>
</dbReference>
<keyword evidence="1" id="KW-0378">Hydrolase</keyword>
<sequence>MSPRVYGLDLSLTGAGIASSAGWSDSIGRVGVTSMPLAERDLAIYQLAHEITELIGATADLVLIEAPAYSRSNGGAHERAGLWWRVVHRLHGWQIPVAEVLPHLRAVYATGKHTAKKTEVVDAVARRWPKWETGGDDNRADAVVLMAMGLDHLGHPLTAMPVKHRAALERVAWPEMVMIPC</sequence>
<dbReference type="AlphaFoldDB" id="A0A1M4BKV2"/>
<dbReference type="GO" id="GO:0016787">
    <property type="term" value="F:hydrolase activity"/>
    <property type="evidence" value="ECO:0007669"/>
    <property type="project" value="UniProtKB-KW"/>
</dbReference>
<gene>
    <name evidence="1" type="ORF">BN4615_P10951</name>
</gene>
<dbReference type="EC" id="3.1.22.4" evidence="1"/>
<protein>
    <submittedName>
        <fullName evidence="1">Crossover junction endodeoxyribonuclease RuvC</fullName>
        <ecNumber evidence="1">3.1.22.4</ecNumber>
    </submittedName>
</protein>
<accession>A0A1M4BKV2</accession>
<dbReference type="InterPro" id="IPR036397">
    <property type="entry name" value="RNaseH_sf"/>
</dbReference>